<evidence type="ECO:0000256" key="4">
    <source>
        <dbReference type="SAM" id="Phobius"/>
    </source>
</evidence>
<dbReference type="AlphaFoldDB" id="Q16AG3"/>
<name>Q16AG3_ROSDO</name>
<dbReference type="KEGG" id="rde:RD1_1390"/>
<evidence type="ECO:0000259" key="5">
    <source>
        <dbReference type="PROSITE" id="PS51503"/>
    </source>
</evidence>
<feature type="domain" description="HIG1" evidence="5">
    <location>
        <begin position="1"/>
        <end position="84"/>
    </location>
</feature>
<dbReference type="PROSITE" id="PS51503">
    <property type="entry name" value="HIG1"/>
    <property type="match status" value="1"/>
</dbReference>
<evidence type="ECO:0000256" key="2">
    <source>
        <dbReference type="ARBA" id="ARBA00022989"/>
    </source>
</evidence>
<evidence type="ECO:0000256" key="3">
    <source>
        <dbReference type="ARBA" id="ARBA00023136"/>
    </source>
</evidence>
<organism evidence="6 7">
    <name type="scientific">Roseobacter denitrificans (strain ATCC 33942 / OCh 114)</name>
    <name type="common">Erythrobacter sp. (strain OCh 114)</name>
    <name type="synonym">Roseobacter denitrificans</name>
    <dbReference type="NCBI Taxonomy" id="375451"/>
    <lineage>
        <taxon>Bacteria</taxon>
        <taxon>Pseudomonadati</taxon>
        <taxon>Pseudomonadota</taxon>
        <taxon>Alphaproteobacteria</taxon>
        <taxon>Rhodobacterales</taxon>
        <taxon>Roseobacteraceae</taxon>
        <taxon>Roseobacter</taxon>
    </lineage>
</organism>
<evidence type="ECO:0000313" key="6">
    <source>
        <dbReference type="EMBL" id="ABG31030.1"/>
    </source>
</evidence>
<dbReference type="Pfam" id="PF04588">
    <property type="entry name" value="HIG_1_N"/>
    <property type="match status" value="1"/>
</dbReference>
<dbReference type="NCBIfam" id="NF033233">
    <property type="entry name" value="twin_helix"/>
    <property type="match status" value="1"/>
</dbReference>
<accession>Q16AG3</accession>
<sequence>MSTTPLHRAGKQKGLNIMGDPFFILAVIACVAVVIVLALGLGGFAGGGAFNKKNSNKLMRYRIGAQFIAVIFIVLFVYFRNQGS</sequence>
<evidence type="ECO:0000313" key="7">
    <source>
        <dbReference type="Proteomes" id="UP000007029"/>
    </source>
</evidence>
<keyword evidence="1 4" id="KW-0812">Transmembrane</keyword>
<keyword evidence="7" id="KW-1185">Reference proteome</keyword>
<reference evidence="6 7" key="1">
    <citation type="journal article" date="2007" name="J. Bacteriol.">
        <title>The complete genome sequence of Roseobacter denitrificans reveals a mixotrophic rather than photosynthetic metabolism.</title>
        <authorList>
            <person name="Swingley W.D."/>
            <person name="Sadekar S."/>
            <person name="Mastrian S.D."/>
            <person name="Matthies H.J."/>
            <person name="Hao J."/>
            <person name="Ramos H."/>
            <person name="Acharya C.R."/>
            <person name="Conrad A.L."/>
            <person name="Taylor H.L."/>
            <person name="Dejesa L.C."/>
            <person name="Shah M.K."/>
            <person name="O'huallachain M.E."/>
            <person name="Lince M.T."/>
            <person name="Blankenship R.E."/>
            <person name="Beatty J.T."/>
            <person name="Touchman J.W."/>
        </authorList>
    </citation>
    <scope>NUCLEOTIDE SEQUENCE [LARGE SCALE GENOMIC DNA]</scope>
    <source>
        <strain evidence="7">ATCC 33942 / OCh 114</strain>
    </source>
</reference>
<dbReference type="STRING" id="375451.RD1_1390"/>
<keyword evidence="3 4" id="KW-0472">Membrane</keyword>
<dbReference type="eggNOG" id="ENOG5032YUS">
    <property type="taxonomic scope" value="Bacteria"/>
</dbReference>
<protein>
    <recommendedName>
        <fullName evidence="5">HIG1 domain-containing protein</fullName>
    </recommendedName>
</protein>
<dbReference type="HOGENOM" id="CLU_186083_0_0_5"/>
<dbReference type="Gene3D" id="6.10.140.1320">
    <property type="match status" value="1"/>
</dbReference>
<feature type="transmembrane region" description="Helical" evidence="4">
    <location>
        <begin position="21"/>
        <end position="41"/>
    </location>
</feature>
<dbReference type="Proteomes" id="UP000007029">
    <property type="component" value="Chromosome"/>
</dbReference>
<dbReference type="EMBL" id="CP000362">
    <property type="protein sequence ID" value="ABG31030.1"/>
    <property type="molecule type" value="Genomic_DNA"/>
</dbReference>
<proteinExistence type="predicted"/>
<dbReference type="InterPro" id="IPR007667">
    <property type="entry name" value="Hypoxia_induced_domain"/>
</dbReference>
<evidence type="ECO:0000256" key="1">
    <source>
        <dbReference type="ARBA" id="ARBA00022692"/>
    </source>
</evidence>
<keyword evidence="2 4" id="KW-1133">Transmembrane helix</keyword>
<feature type="transmembrane region" description="Helical" evidence="4">
    <location>
        <begin position="61"/>
        <end position="79"/>
    </location>
</feature>
<gene>
    <name evidence="6" type="ordered locus">RD1_1390</name>
</gene>